<proteinExistence type="predicted"/>
<feature type="compositionally biased region" description="Basic and acidic residues" evidence="1">
    <location>
        <begin position="397"/>
        <end position="408"/>
    </location>
</feature>
<dbReference type="Gene3D" id="2.60.120.330">
    <property type="entry name" value="B-lactam Antibiotic, Isopenicillin N Synthase, Chain"/>
    <property type="match status" value="1"/>
</dbReference>
<feature type="domain" description="Isopenicillin N synthase-like Fe(2+) 2OG dioxygenase" evidence="2">
    <location>
        <begin position="189"/>
        <end position="269"/>
    </location>
</feature>
<feature type="compositionally biased region" description="Basic and acidic residues" evidence="1">
    <location>
        <begin position="362"/>
        <end position="372"/>
    </location>
</feature>
<dbReference type="OrthoDB" id="288590at2759"/>
<keyword evidence="4" id="KW-1185">Reference proteome</keyword>
<protein>
    <recommendedName>
        <fullName evidence="2">Isopenicillin N synthase-like Fe(2+) 2OG dioxygenase domain-containing protein</fullName>
    </recommendedName>
</protein>
<name>A0A517LPU7_9PEZI</name>
<dbReference type="Proteomes" id="UP000316270">
    <property type="component" value="Chromosome 18"/>
</dbReference>
<dbReference type="Pfam" id="PF03171">
    <property type="entry name" value="2OG-FeII_Oxy"/>
    <property type="match status" value="1"/>
</dbReference>
<reference evidence="3 4" key="1">
    <citation type="submission" date="2019-07" db="EMBL/GenBank/DDBJ databases">
        <title>Finished genome of Venturia effusa.</title>
        <authorList>
            <person name="Young C.A."/>
            <person name="Cox M.P."/>
            <person name="Ganley A.R.D."/>
            <person name="David W.J."/>
        </authorList>
    </citation>
    <scope>NUCLEOTIDE SEQUENCE [LARGE SCALE GENOMIC DNA]</scope>
    <source>
        <strain evidence="4">albino</strain>
    </source>
</reference>
<evidence type="ECO:0000256" key="1">
    <source>
        <dbReference type="SAM" id="MobiDB-lite"/>
    </source>
</evidence>
<evidence type="ECO:0000313" key="3">
    <source>
        <dbReference type="EMBL" id="QDS77593.1"/>
    </source>
</evidence>
<gene>
    <name evidence="3" type="ORF">FKW77_001815</name>
</gene>
<dbReference type="InterPro" id="IPR027443">
    <property type="entry name" value="IPNS-like_sf"/>
</dbReference>
<feature type="region of interest" description="Disordered" evidence="1">
    <location>
        <begin position="362"/>
        <end position="408"/>
    </location>
</feature>
<evidence type="ECO:0000313" key="4">
    <source>
        <dbReference type="Proteomes" id="UP000316270"/>
    </source>
</evidence>
<evidence type="ECO:0000259" key="2">
    <source>
        <dbReference type="Pfam" id="PF03171"/>
    </source>
</evidence>
<dbReference type="SUPFAM" id="SSF51197">
    <property type="entry name" value="Clavaminate synthase-like"/>
    <property type="match status" value="1"/>
</dbReference>
<dbReference type="AlphaFoldDB" id="A0A517LPU7"/>
<dbReference type="STRING" id="50376.A0A517LPU7"/>
<sequence>MSAEKPEKNDMAPVRNDSGVREQPTIKCLPYELWRPQIYGLHNQGWTILDLLGPYTYSTPLELSYSSLKDATPYGYLGGPSSDSVSPPPNVYAAITRLFKDSKTFFALDSDYKLKYNKGDSEAGYTKINELSTPAEVRSSAAEAWREMYELMSETLASLEVSLKLQPGSLQRYCENARNLGHVDGSCMIRIFRYENDTEFKVLAEAHRDLGLLSLVIGDKPGLEALDKTSNLFLPIETSFKPGMCTIMAGRQLEHFTNHIYEAAAHRVVSYGPQQPKLGAHPSKMKQILRSALSPLDRLQKPKYRFSIVFILRADRSVPIDYEALSGPVTGDVGLEREGPRTAGELFEVIRRAHFNVNTQVKDRERQKEQLKKVPRVGQDGEETVEFEPPAHPPPGKLKEGMLDLDRG</sequence>
<dbReference type="EMBL" id="CP042202">
    <property type="protein sequence ID" value="QDS77593.1"/>
    <property type="molecule type" value="Genomic_DNA"/>
</dbReference>
<dbReference type="InterPro" id="IPR044861">
    <property type="entry name" value="IPNS-like_FE2OG_OXY"/>
</dbReference>
<organism evidence="3 4">
    <name type="scientific">Venturia effusa</name>
    <dbReference type="NCBI Taxonomy" id="50376"/>
    <lineage>
        <taxon>Eukaryota</taxon>
        <taxon>Fungi</taxon>
        <taxon>Dikarya</taxon>
        <taxon>Ascomycota</taxon>
        <taxon>Pezizomycotina</taxon>
        <taxon>Dothideomycetes</taxon>
        <taxon>Pleosporomycetidae</taxon>
        <taxon>Venturiales</taxon>
        <taxon>Venturiaceae</taxon>
        <taxon>Venturia</taxon>
    </lineage>
</organism>
<accession>A0A517LPU7</accession>